<protein>
    <submittedName>
        <fullName evidence="1">Uncharacterized protein</fullName>
    </submittedName>
</protein>
<name>A0A1H1LMF1_9ACTN</name>
<reference evidence="2" key="1">
    <citation type="submission" date="2016-10" db="EMBL/GenBank/DDBJ databases">
        <authorList>
            <person name="Varghese N."/>
            <person name="Submissions S."/>
        </authorList>
    </citation>
    <scope>NUCLEOTIDE SEQUENCE [LARGE SCALE GENOMIC DNA]</scope>
    <source>
        <strain evidence="2">DSM 22127</strain>
    </source>
</reference>
<dbReference type="Proteomes" id="UP000198859">
    <property type="component" value="Chromosome I"/>
</dbReference>
<dbReference type="STRING" id="642780.SAMN04488570_0282"/>
<dbReference type="AlphaFoldDB" id="A0A1H1LMF1"/>
<keyword evidence="2" id="KW-1185">Reference proteome</keyword>
<organism evidence="1 2">
    <name type="scientific">Nocardioides scoriae</name>
    <dbReference type="NCBI Taxonomy" id="642780"/>
    <lineage>
        <taxon>Bacteria</taxon>
        <taxon>Bacillati</taxon>
        <taxon>Actinomycetota</taxon>
        <taxon>Actinomycetes</taxon>
        <taxon>Propionibacteriales</taxon>
        <taxon>Nocardioidaceae</taxon>
        <taxon>Nocardioides</taxon>
    </lineage>
</organism>
<accession>A0A1H1LMF1</accession>
<evidence type="ECO:0000313" key="1">
    <source>
        <dbReference type="EMBL" id="SDR75703.1"/>
    </source>
</evidence>
<proteinExistence type="predicted"/>
<dbReference type="EMBL" id="LT629757">
    <property type="protein sequence ID" value="SDR75703.1"/>
    <property type="molecule type" value="Genomic_DNA"/>
</dbReference>
<evidence type="ECO:0000313" key="2">
    <source>
        <dbReference type="Proteomes" id="UP000198859"/>
    </source>
</evidence>
<sequence length="138" mass="15484">MPFPNQVSLIRLPFDLKVGLVAAHGLMAEDEKGAFKRLNVLRNRIVHDLHYDLAEKDEVDLLNSLGKRHRVRFAMVVRNDAEPMIFPDKLQMAINVMRTSLQLDREAAEAAHVRLRAAAIRVQDAVRNGRPADGVPGS</sequence>
<gene>
    <name evidence="1" type="ORF">SAMN04488570_0282</name>
</gene>